<keyword evidence="2" id="KW-1185">Reference proteome</keyword>
<evidence type="ECO:0000313" key="1">
    <source>
        <dbReference type="EMBL" id="GJS83534.1"/>
    </source>
</evidence>
<dbReference type="EMBL" id="BQNB010010909">
    <property type="protein sequence ID" value="GJS83534.1"/>
    <property type="molecule type" value="Genomic_DNA"/>
</dbReference>
<evidence type="ECO:0000313" key="2">
    <source>
        <dbReference type="Proteomes" id="UP001151760"/>
    </source>
</evidence>
<accession>A0ABQ4Z0B3</accession>
<gene>
    <name evidence="1" type="ORF">Tco_0750075</name>
</gene>
<reference evidence="1" key="1">
    <citation type="journal article" date="2022" name="Int. J. Mol. Sci.">
        <title>Draft Genome of Tanacetum Coccineum: Genomic Comparison of Closely Related Tanacetum-Family Plants.</title>
        <authorList>
            <person name="Yamashiro T."/>
            <person name="Shiraishi A."/>
            <person name="Nakayama K."/>
            <person name="Satake H."/>
        </authorList>
    </citation>
    <scope>NUCLEOTIDE SEQUENCE</scope>
</reference>
<reference evidence="1" key="2">
    <citation type="submission" date="2022-01" db="EMBL/GenBank/DDBJ databases">
        <authorList>
            <person name="Yamashiro T."/>
            <person name="Shiraishi A."/>
            <person name="Satake H."/>
            <person name="Nakayama K."/>
        </authorList>
    </citation>
    <scope>NUCLEOTIDE SEQUENCE</scope>
</reference>
<proteinExistence type="predicted"/>
<name>A0ABQ4Z0B3_9ASTR</name>
<sequence>MDSCWTCGNPFHSYENCPEEETRRKERVPETYDHRSQYDYYEHDTYHVDYNIGMKDYTMYRGEYDDQHYHPAYESPSFFNQPQRSTQQYYYQGQKQGDNQHLSFDQKYDKLMSMIESNEEANRRYEASFAAHDASFASLETHVDRLLDQLNRDETYEPQGITMLDFDDEDEGEEQNEEFTLHSTNTMEYSTFGSYKDEEDEDNDNNSFEDLISPVKEHGKESVPFKVGEGVMEANTTPYLSTLKEPILSPIEDTKSREYEEFLALSLYEDECSNSLEEEQYPNEVEAEVTHIHLNPPQLPRVVINQVGEDDSVFENKKEQEKVSLVKDEHHVVERCHENSLSKLTHIIVKQIHRKARVGVRKQKLSLCHGKREFQEVLNSGKLINFASKKPREKHVRSASSRRKRNRRVWVSKHKHFFGLRENNISKVFKNENMTWTNKPGVRLGNSYGKCSIKPP</sequence>
<evidence type="ECO:0008006" key="3">
    <source>
        <dbReference type="Google" id="ProtNLM"/>
    </source>
</evidence>
<organism evidence="1 2">
    <name type="scientific">Tanacetum coccineum</name>
    <dbReference type="NCBI Taxonomy" id="301880"/>
    <lineage>
        <taxon>Eukaryota</taxon>
        <taxon>Viridiplantae</taxon>
        <taxon>Streptophyta</taxon>
        <taxon>Embryophyta</taxon>
        <taxon>Tracheophyta</taxon>
        <taxon>Spermatophyta</taxon>
        <taxon>Magnoliopsida</taxon>
        <taxon>eudicotyledons</taxon>
        <taxon>Gunneridae</taxon>
        <taxon>Pentapetalae</taxon>
        <taxon>asterids</taxon>
        <taxon>campanulids</taxon>
        <taxon>Asterales</taxon>
        <taxon>Asteraceae</taxon>
        <taxon>Asteroideae</taxon>
        <taxon>Anthemideae</taxon>
        <taxon>Anthemidinae</taxon>
        <taxon>Tanacetum</taxon>
    </lineage>
</organism>
<dbReference type="Proteomes" id="UP001151760">
    <property type="component" value="Unassembled WGS sequence"/>
</dbReference>
<comment type="caution">
    <text evidence="1">The sequence shown here is derived from an EMBL/GenBank/DDBJ whole genome shotgun (WGS) entry which is preliminary data.</text>
</comment>
<protein>
    <recommendedName>
        <fullName evidence="3">CCHC-type domain-containing protein</fullName>
    </recommendedName>
</protein>